<keyword evidence="2" id="KW-1185">Reference proteome</keyword>
<dbReference type="STRING" id="561061.SAMN05660862_2264"/>
<name>A0A1X7JW91_9SPHI</name>
<reference evidence="1 2" key="1">
    <citation type="submission" date="2017-04" db="EMBL/GenBank/DDBJ databases">
        <authorList>
            <person name="Afonso C.L."/>
            <person name="Miller P.J."/>
            <person name="Scott M.A."/>
            <person name="Spackman E."/>
            <person name="Goraichik I."/>
            <person name="Dimitrov K.M."/>
            <person name="Suarez D.L."/>
            <person name="Swayne D.E."/>
        </authorList>
    </citation>
    <scope>NUCLEOTIDE SEQUENCE [LARGE SCALE GENOMIC DNA]</scope>
    <source>
        <strain evidence="1 2">DSM 22418</strain>
    </source>
</reference>
<organism evidence="1 2">
    <name type="scientific">Sphingobacterium psychroaquaticum</name>
    <dbReference type="NCBI Taxonomy" id="561061"/>
    <lineage>
        <taxon>Bacteria</taxon>
        <taxon>Pseudomonadati</taxon>
        <taxon>Bacteroidota</taxon>
        <taxon>Sphingobacteriia</taxon>
        <taxon>Sphingobacteriales</taxon>
        <taxon>Sphingobacteriaceae</taxon>
        <taxon>Sphingobacterium</taxon>
    </lineage>
</organism>
<dbReference type="AlphaFoldDB" id="A0A1X7JW91"/>
<dbReference type="EMBL" id="FXAU01000003">
    <property type="protein sequence ID" value="SMG32528.1"/>
    <property type="molecule type" value="Genomic_DNA"/>
</dbReference>
<dbReference type="OrthoDB" id="710787at2"/>
<gene>
    <name evidence="1" type="ORF">SAMN05660862_2264</name>
</gene>
<accession>A0A1X7JW91</accession>
<dbReference type="Proteomes" id="UP000192980">
    <property type="component" value="Unassembled WGS sequence"/>
</dbReference>
<dbReference type="RefSeq" id="WP_085472982.1">
    <property type="nucleotide sequence ID" value="NZ_FXAU01000003.1"/>
</dbReference>
<sequence>MEPAWMNKERDMPYGVDVLVRTAKQNKCLIFCVSNRCFYTPQEMLDSWESIFPMRAEINVFERFKLKTPSQALDICSKWQHKVQEIMDSTISKIREIEDIK</sequence>
<evidence type="ECO:0000313" key="2">
    <source>
        <dbReference type="Proteomes" id="UP000192980"/>
    </source>
</evidence>
<proteinExistence type="predicted"/>
<protein>
    <submittedName>
        <fullName evidence="1">Uncharacterized protein</fullName>
    </submittedName>
</protein>
<evidence type="ECO:0000313" key="1">
    <source>
        <dbReference type="EMBL" id="SMG32528.1"/>
    </source>
</evidence>